<accession>A0AAD5G3Y6</accession>
<organism evidence="3 4">
    <name type="scientific">Ambrosia artemisiifolia</name>
    <name type="common">Common ragweed</name>
    <dbReference type="NCBI Taxonomy" id="4212"/>
    <lineage>
        <taxon>Eukaryota</taxon>
        <taxon>Viridiplantae</taxon>
        <taxon>Streptophyta</taxon>
        <taxon>Embryophyta</taxon>
        <taxon>Tracheophyta</taxon>
        <taxon>Spermatophyta</taxon>
        <taxon>Magnoliopsida</taxon>
        <taxon>eudicotyledons</taxon>
        <taxon>Gunneridae</taxon>
        <taxon>Pentapetalae</taxon>
        <taxon>asterids</taxon>
        <taxon>campanulids</taxon>
        <taxon>Asterales</taxon>
        <taxon>Asteraceae</taxon>
        <taxon>Asteroideae</taxon>
        <taxon>Heliantheae alliance</taxon>
        <taxon>Heliantheae</taxon>
        <taxon>Ambrosia</taxon>
    </lineage>
</organism>
<dbReference type="AlphaFoldDB" id="A0AAD5G3Y6"/>
<keyword evidence="4" id="KW-1185">Reference proteome</keyword>
<evidence type="ECO:0000256" key="1">
    <source>
        <dbReference type="SAM" id="Coils"/>
    </source>
</evidence>
<reference evidence="3" key="1">
    <citation type="submission" date="2022-06" db="EMBL/GenBank/DDBJ databases">
        <title>Uncovering the hologenomic basis of an extraordinary plant invasion.</title>
        <authorList>
            <person name="Bieker V.C."/>
            <person name="Martin M.D."/>
            <person name="Gilbert T."/>
            <person name="Hodgins K."/>
            <person name="Battlay P."/>
            <person name="Petersen B."/>
            <person name="Wilson J."/>
        </authorList>
    </citation>
    <scope>NUCLEOTIDE SEQUENCE</scope>
    <source>
        <strain evidence="3">AA19_3_7</strain>
        <tissue evidence="3">Leaf</tissue>
    </source>
</reference>
<feature type="compositionally biased region" description="Low complexity" evidence="2">
    <location>
        <begin position="266"/>
        <end position="275"/>
    </location>
</feature>
<evidence type="ECO:0000313" key="3">
    <source>
        <dbReference type="EMBL" id="KAI7726701.1"/>
    </source>
</evidence>
<gene>
    <name evidence="3" type="ORF">M8C21_000266</name>
</gene>
<sequence>METEVGSKVSEFKLKLQTLVSQVAQLTKWKQGEEESCRKIRELEADLASSTQLRLQLQRKVHFLQDENSLLQTKHKELNDTLNTILEAKQAFLNAYLESTSEMKRSIESKDRQIAMFSEKINAHLLSLDSIRKEASFVKKAVDNAQRVVEEKEEEAVLTKEGIIETLISENKALCSELGMLETSFKIVQATMAHLDEEDRVAYSLILANQEKDATEKDREDGSRINHDIENCEANSHHKASMATVSGIFLFDFVFVLCILRKSTFSPSSSVHSESQPATNASNVPGAEDKDNCNTCIQQLDSECSTTQAGTS</sequence>
<keyword evidence="1" id="KW-0175">Coiled coil</keyword>
<feature type="region of interest" description="Disordered" evidence="2">
    <location>
        <begin position="266"/>
        <end position="289"/>
    </location>
</feature>
<comment type="caution">
    <text evidence="3">The sequence shown here is derived from an EMBL/GenBank/DDBJ whole genome shotgun (WGS) entry which is preliminary data.</text>
</comment>
<feature type="coiled-coil region" evidence="1">
    <location>
        <begin position="40"/>
        <end position="81"/>
    </location>
</feature>
<evidence type="ECO:0000313" key="4">
    <source>
        <dbReference type="Proteomes" id="UP001206925"/>
    </source>
</evidence>
<proteinExistence type="predicted"/>
<dbReference type="EMBL" id="JAMZMK010011602">
    <property type="protein sequence ID" value="KAI7726701.1"/>
    <property type="molecule type" value="Genomic_DNA"/>
</dbReference>
<protein>
    <submittedName>
        <fullName evidence="3">Uncharacterized protein</fullName>
    </submittedName>
</protein>
<name>A0AAD5G3Y6_AMBAR</name>
<evidence type="ECO:0000256" key="2">
    <source>
        <dbReference type="SAM" id="MobiDB-lite"/>
    </source>
</evidence>
<dbReference type="Proteomes" id="UP001206925">
    <property type="component" value="Unassembled WGS sequence"/>
</dbReference>